<evidence type="ECO:0000313" key="3">
    <source>
        <dbReference type="Proteomes" id="UP000662783"/>
    </source>
</evidence>
<name>A0A974WFJ7_9BACT</name>
<dbReference type="Proteomes" id="UP000662783">
    <property type="component" value="Chromosome"/>
</dbReference>
<keyword evidence="3" id="KW-1185">Reference proteome</keyword>
<proteinExistence type="predicted"/>
<dbReference type="SUPFAM" id="SSF52980">
    <property type="entry name" value="Restriction endonuclease-like"/>
    <property type="match status" value="1"/>
</dbReference>
<reference evidence="2" key="1">
    <citation type="submission" date="2021-02" db="EMBL/GenBank/DDBJ databases">
        <title>Fulvivirga sp. S481 isolated from sea water.</title>
        <authorList>
            <person name="Bae S.S."/>
            <person name="Baek K."/>
        </authorList>
    </citation>
    <scope>NUCLEOTIDE SEQUENCE</scope>
    <source>
        <strain evidence="2">S481</strain>
    </source>
</reference>
<dbReference type="KEGG" id="fuv:JR347_17245"/>
<keyword evidence="2" id="KW-0255">Endonuclease</keyword>
<dbReference type="AlphaFoldDB" id="A0A974WFJ7"/>
<evidence type="ECO:0000256" key="1">
    <source>
        <dbReference type="SAM" id="Coils"/>
    </source>
</evidence>
<sequence length="614" mass="71125">MKLEKILDRLNSFEKNSFLKIIDGILSENPANYSKVDKIISEYSGDLKNIDSQNISNVFSLLENEFASFIKTEFVNVTSQLDILIDIIIRDGNCIMKQDWLSRLYEQEIKQIKKKIKQLENDLKEHDSSESRIRDYLIYKACVHTAYYNDEDNNQEPKITADEQSILITLSQQLELSQEEIKLINYMVVPIDKMEVQSVIDQLKNTGIVFYSKKNNMVYVADEMVRVLRKIRGKEVADKFFRRVLKQIREPQINLVCKKHNIDWKQPLDIKIKNIINEGISFSTILSNDIYKDDTKLTEKKKFISELCDKGLSIEPSLKGATVEEKIQNLIDYFDHIEKDTKVGISHEGYEKMLNEINELIPKVNAILKQEFELQEEKVLSSEYLLDYNIKPRDVLEVIPEKELSKFASKQGAKTRGNLISNVLEVFKDSENMYLENYSAFGYRDIKTLKENGIRIKESEIGLKFESLTMKIFQNLGFKVDDSIRKTLNTKKDKIDLVIDLGKNQLIIVECKTNKDSGYNKFSAVKRQLKAYSDLAKSKGYTVIKSLLIGPEFSDDFIKDVGLEYELNLSLITADSLIQIMHGFKKSKLKVFPHNLLMRDVLIQEDRVIKAMGK</sequence>
<dbReference type="EMBL" id="CP070608">
    <property type="protein sequence ID" value="QSE97306.1"/>
    <property type="molecule type" value="Genomic_DNA"/>
</dbReference>
<keyword evidence="2" id="KW-0540">Nuclease</keyword>
<keyword evidence="2" id="KW-0378">Hydrolase</keyword>
<protein>
    <submittedName>
        <fullName evidence="2">Restriction endonuclease</fullName>
    </submittedName>
</protein>
<keyword evidence="1" id="KW-0175">Coiled coil</keyword>
<dbReference type="RefSeq" id="WP_205721817.1">
    <property type="nucleotide sequence ID" value="NZ_CP070608.1"/>
</dbReference>
<gene>
    <name evidence="2" type="ORF">JR347_17245</name>
</gene>
<evidence type="ECO:0000313" key="2">
    <source>
        <dbReference type="EMBL" id="QSE97306.1"/>
    </source>
</evidence>
<organism evidence="2 3">
    <name type="scientific">Fulvivirga lutea</name>
    <dbReference type="NCBI Taxonomy" id="2810512"/>
    <lineage>
        <taxon>Bacteria</taxon>
        <taxon>Pseudomonadati</taxon>
        <taxon>Bacteroidota</taxon>
        <taxon>Cytophagia</taxon>
        <taxon>Cytophagales</taxon>
        <taxon>Fulvivirgaceae</taxon>
        <taxon>Fulvivirga</taxon>
    </lineage>
</organism>
<accession>A0A974WFJ7</accession>
<feature type="coiled-coil region" evidence="1">
    <location>
        <begin position="102"/>
        <end position="129"/>
    </location>
</feature>
<dbReference type="InterPro" id="IPR011335">
    <property type="entry name" value="Restrct_endonuc-II-like"/>
</dbReference>
<dbReference type="GO" id="GO:0004519">
    <property type="term" value="F:endonuclease activity"/>
    <property type="evidence" value="ECO:0007669"/>
    <property type="project" value="UniProtKB-KW"/>
</dbReference>